<evidence type="ECO:0000313" key="2">
    <source>
        <dbReference type="EMBL" id="GAV08701.1"/>
    </source>
</evidence>
<evidence type="ECO:0000256" key="1">
    <source>
        <dbReference type="ARBA" id="ARBA00024339"/>
    </source>
</evidence>
<dbReference type="GO" id="GO:0005802">
    <property type="term" value="C:trans-Golgi network"/>
    <property type="evidence" value="ECO:0007669"/>
    <property type="project" value="TreeGrafter"/>
</dbReference>
<dbReference type="PANTHER" id="PTHR13465:SF2">
    <property type="entry name" value="PHAGOSOME ASSEMBLY FACTOR 1"/>
    <property type="match status" value="1"/>
</dbReference>
<organism evidence="2 3">
    <name type="scientific">Ramazzottius varieornatus</name>
    <name type="common">Water bear</name>
    <name type="synonym">Tardigrade</name>
    <dbReference type="NCBI Taxonomy" id="947166"/>
    <lineage>
        <taxon>Eukaryota</taxon>
        <taxon>Metazoa</taxon>
        <taxon>Ecdysozoa</taxon>
        <taxon>Tardigrada</taxon>
        <taxon>Eutardigrada</taxon>
        <taxon>Parachela</taxon>
        <taxon>Hypsibioidea</taxon>
        <taxon>Ramazzottiidae</taxon>
        <taxon>Ramazzottius</taxon>
    </lineage>
</organism>
<comment type="similarity">
    <text evidence="1">Belongs to the PHAF1 family.</text>
</comment>
<accession>A0A1D1W5I6</accession>
<gene>
    <name evidence="2" type="primary">RvY_18358-1</name>
    <name evidence="2" type="synonym">RvY_18358.1</name>
    <name evidence="2" type="ORF">RvY_18358</name>
</gene>
<dbReference type="Proteomes" id="UP000186922">
    <property type="component" value="Unassembled WGS sequence"/>
</dbReference>
<dbReference type="InterPro" id="IPR039156">
    <property type="entry name" value="PHAF1/BROMI"/>
</dbReference>
<proteinExistence type="inferred from homology"/>
<comment type="caution">
    <text evidence="2">The sequence shown here is derived from an EMBL/GenBank/DDBJ whole genome shotgun (WGS) entry which is preliminary data.</text>
</comment>
<sequence length="416" mass="46871">MLELEVNPERSLGCEGCEFKLGMPFSQAVFILQRNCRTITCVEVIYVENDPLSADLTLRLPNDGIRLIFDSFAQRLKTIEVYDLSKVKLKYSGVLFCSTDCIPTRELIYSTFGATRPPEYDCAQQAFVLIFRGVSFCFPGIVNKTSQEQLASRPAGRATSIASKMFMYNGSSLAESRTLDLPWYCFNRGTYLTSLDVVRDNGKTVGIQVHLLFESVENSPTQASKIQSDARTICFGSTVQDVLSLLGAPSRVFYKAEDKMKIHAPPDQHARKSSDRSDYFYNYFTLGLDILFDAVSQRAKKFVLHTNYPGHYDFNIYYRCFFKIPLVRANHQDSLPESSSLLDQNEPMVITSSSKWGPIHSYVLGPDARPIVLNRSSSVNATNPFGATYCYGYQDMIFEVMPNGHIASVSLYEMTD</sequence>
<keyword evidence="3" id="KW-1185">Reference proteome</keyword>
<dbReference type="OrthoDB" id="411211at2759"/>
<dbReference type="AlphaFoldDB" id="A0A1D1W5I6"/>
<dbReference type="InterPro" id="IPR005373">
    <property type="entry name" value="PHAF1"/>
</dbReference>
<dbReference type="EMBL" id="BDGG01000018">
    <property type="protein sequence ID" value="GAV08701.1"/>
    <property type="molecule type" value="Genomic_DNA"/>
</dbReference>
<protein>
    <submittedName>
        <fullName evidence="2">Uncharacterized protein</fullName>
    </submittedName>
</protein>
<name>A0A1D1W5I6_RAMVA</name>
<reference evidence="2 3" key="1">
    <citation type="journal article" date="2016" name="Nat. Commun.">
        <title>Extremotolerant tardigrade genome and improved radiotolerance of human cultured cells by tardigrade-unique protein.</title>
        <authorList>
            <person name="Hashimoto T."/>
            <person name="Horikawa D.D."/>
            <person name="Saito Y."/>
            <person name="Kuwahara H."/>
            <person name="Kozuka-Hata H."/>
            <person name="Shin-I T."/>
            <person name="Minakuchi Y."/>
            <person name="Ohishi K."/>
            <person name="Motoyama A."/>
            <person name="Aizu T."/>
            <person name="Enomoto A."/>
            <person name="Kondo K."/>
            <person name="Tanaka S."/>
            <person name="Hara Y."/>
            <person name="Koshikawa S."/>
            <person name="Sagara H."/>
            <person name="Miura T."/>
            <person name="Yokobori S."/>
            <person name="Miyagawa K."/>
            <person name="Suzuki Y."/>
            <person name="Kubo T."/>
            <person name="Oyama M."/>
            <person name="Kohara Y."/>
            <person name="Fujiyama A."/>
            <person name="Arakawa K."/>
            <person name="Katayama T."/>
            <person name="Toyoda A."/>
            <person name="Kunieda T."/>
        </authorList>
    </citation>
    <scope>NUCLEOTIDE SEQUENCE [LARGE SCALE GENOMIC DNA]</scope>
    <source>
        <strain evidence="2 3">YOKOZUNA-1</strain>
    </source>
</reference>
<dbReference type="GO" id="GO:0043001">
    <property type="term" value="P:Golgi to plasma membrane protein transport"/>
    <property type="evidence" value="ECO:0007669"/>
    <property type="project" value="TreeGrafter"/>
</dbReference>
<dbReference type="STRING" id="947166.A0A1D1W5I6"/>
<evidence type="ECO:0000313" key="3">
    <source>
        <dbReference type="Proteomes" id="UP000186922"/>
    </source>
</evidence>
<dbReference type="PANTHER" id="PTHR13465">
    <property type="entry name" value="UPF0183 PROTEIN"/>
    <property type="match status" value="1"/>
</dbReference>
<dbReference type="Pfam" id="PF03676">
    <property type="entry name" value="PHAF1"/>
    <property type="match status" value="1"/>
</dbReference>